<dbReference type="HOGENOM" id="CLU_052317_0_0_14"/>
<dbReference type="InterPro" id="IPR011249">
    <property type="entry name" value="Metalloenz_LuxS/M16"/>
</dbReference>
<keyword evidence="4" id="KW-1185">Reference proteome</keyword>
<dbReference type="Pfam" id="PF00675">
    <property type="entry name" value="Peptidase_M16"/>
    <property type="match status" value="1"/>
</dbReference>
<dbReference type="RefSeq" id="WP_052670009.1">
    <property type="nucleotide sequence ID" value="NZ_FUZK01000001.1"/>
</dbReference>
<dbReference type="PANTHER" id="PTHR11851">
    <property type="entry name" value="METALLOPROTEASE"/>
    <property type="match status" value="1"/>
</dbReference>
<feature type="domain" description="Peptidase M16 C-terminal" evidence="2">
    <location>
        <begin position="176"/>
        <end position="354"/>
    </location>
</feature>
<dbReference type="PATRIC" id="fig|35623.3.peg.764"/>
<dbReference type="FunCoup" id="A0A061AIM8">
    <property type="interactions" value="4"/>
</dbReference>
<dbReference type="GO" id="GO:0046872">
    <property type="term" value="F:metal ion binding"/>
    <property type="evidence" value="ECO:0007669"/>
    <property type="project" value="InterPro"/>
</dbReference>
<gene>
    <name evidence="3" type="ORF">Aocu_07640</name>
</gene>
<sequence length="423" mass="49226">MKINVFNQEPVIFDLPNGLHVHLIKGQTKQTYIQVDIPLGSFVTSYEVDGKKFHVIPGSAHFLEHKIFATEDGDAFHKFHELGLTANAHTTYRSTSYTISGYKHIKEGIKALLDMLDHTYFTNENVESEILIISEEISMYDDDPMTLMYQKMYDQMLHQHPLKNDIAGTIDDVQLISKDSLLELFNHFYKSPKRQLIIYGPIDIDSMKDYLMSLYPERVECPNPLMSPVDEPFHVVNPSDEMYLNISLPVIMMGIKYQQTSKLEIDLFKTELLMLFLMRLIFGQQSDFVEKMQQMGYIVDGFDFQITMEDQTLVFIMDAESENPSELNEFVQKTLLKDAMKYLDQTAFDVLKKAYIGNYIMALDDIETRIYLYGKYHLYNLSLEEAINSIYEITLQDVINLYHKIHEDMISILIAHPIDEKTY</sequence>
<dbReference type="Proteomes" id="UP000032434">
    <property type="component" value="Chromosome 1"/>
</dbReference>
<evidence type="ECO:0000313" key="3">
    <source>
        <dbReference type="EMBL" id="CDR30837.1"/>
    </source>
</evidence>
<evidence type="ECO:0000313" key="4">
    <source>
        <dbReference type="Proteomes" id="UP000032434"/>
    </source>
</evidence>
<dbReference type="NCBIfam" id="NF047421">
    <property type="entry name" value="YfmH_fam"/>
    <property type="match status" value="1"/>
</dbReference>
<dbReference type="KEGG" id="aoc:Aocu_07640"/>
<dbReference type="InterPro" id="IPR011765">
    <property type="entry name" value="Pept_M16_N"/>
</dbReference>
<name>A0A061AIM8_9MOLU</name>
<dbReference type="PANTHER" id="PTHR11851:SF134">
    <property type="entry name" value="ZINC-DEPENDENT PROTEASE"/>
    <property type="match status" value="1"/>
</dbReference>
<dbReference type="Gene3D" id="3.30.830.10">
    <property type="entry name" value="Metalloenzyme, LuxS/M16 peptidase-like"/>
    <property type="match status" value="2"/>
</dbReference>
<feature type="domain" description="Peptidase M16 N-terminal" evidence="1">
    <location>
        <begin position="56"/>
        <end position="169"/>
    </location>
</feature>
<evidence type="ECO:0000259" key="1">
    <source>
        <dbReference type="Pfam" id="PF00675"/>
    </source>
</evidence>
<dbReference type="Pfam" id="PF05193">
    <property type="entry name" value="Peptidase_M16_C"/>
    <property type="match status" value="1"/>
</dbReference>
<accession>A0A061AIM8</accession>
<dbReference type="InterPro" id="IPR007863">
    <property type="entry name" value="Peptidase_M16_C"/>
</dbReference>
<dbReference type="OrthoDB" id="9811314at2"/>
<dbReference type="InParanoid" id="A0A061AIM8"/>
<dbReference type="STRING" id="35623.Aocu_07640"/>
<protein>
    <submittedName>
        <fullName evidence="3">Peptidase, M16 family</fullName>
    </submittedName>
</protein>
<evidence type="ECO:0000259" key="2">
    <source>
        <dbReference type="Pfam" id="PF05193"/>
    </source>
</evidence>
<dbReference type="InterPro" id="IPR050361">
    <property type="entry name" value="MPP/UQCRC_Complex"/>
</dbReference>
<dbReference type="SUPFAM" id="SSF63411">
    <property type="entry name" value="LuxS/MPP-like metallohydrolase"/>
    <property type="match status" value="2"/>
</dbReference>
<dbReference type="AlphaFoldDB" id="A0A061AIM8"/>
<proteinExistence type="predicted"/>
<dbReference type="EMBL" id="LK028559">
    <property type="protein sequence ID" value="CDR30837.1"/>
    <property type="molecule type" value="Genomic_DNA"/>
</dbReference>
<reference evidence="4" key="1">
    <citation type="submission" date="2014-05" db="EMBL/GenBank/DDBJ databases">
        <authorList>
            <person name="Kube M."/>
        </authorList>
    </citation>
    <scope>NUCLEOTIDE SEQUENCE [LARGE SCALE GENOMIC DNA]</scope>
</reference>
<organism evidence="3 4">
    <name type="scientific">Acholeplasma oculi</name>
    <dbReference type="NCBI Taxonomy" id="35623"/>
    <lineage>
        <taxon>Bacteria</taxon>
        <taxon>Bacillati</taxon>
        <taxon>Mycoplasmatota</taxon>
        <taxon>Mollicutes</taxon>
        <taxon>Acholeplasmatales</taxon>
        <taxon>Acholeplasmataceae</taxon>
        <taxon>Acholeplasma</taxon>
    </lineage>
</organism>